<dbReference type="PANTHER" id="PTHR48043:SF159">
    <property type="entry name" value="EG:EG0003.4 PROTEIN-RELATED"/>
    <property type="match status" value="1"/>
</dbReference>
<sequence length="503" mass="57314">MFVSTMISPSHYIFVSSLARELLRRGHHLTELVIRPPASPHPNRTSFVIEDKNYIEVLDFNLEETSSYSLFDEIYFLYEYCEQTTNDTLRSKAFLDLMKHIRQKKPKFDVFVLDYPLQETFIGINHEIGRKPMVAMTAFNMPEDVLRLMGSPYFPSLLPYAGVGAHGGEPLTFYERAESLVRWLAYRAYIDWKYRPWVNQLLAEHFPGSPPLEELEKDVAISLVNTNPALHGPVPLVPSIVEVGGMQAQPARPLPADILDWVNEKAAPHGFVFMSFGTNVRSASINKGRRDAILRAFGRIKQRVLWKYEEDDILDKLPANVRVVKWAPQNDILGQPNIRCFVSHNGGLSTQEASYHGVPILGIPFFADQIHYAKKTVRIGVGRTLTYTNITEENFYEALNDVVNNPRYRENMLRVRRALRDQKETPVERAAWYVEMAARTAGAPHLRSPALRLRWYEIWMLDILAAFLAALAALGLALRLLVRAACAPRGSTPTRRAAKDKTH</sequence>
<evidence type="ECO:0000256" key="3">
    <source>
        <dbReference type="ARBA" id="ARBA00022679"/>
    </source>
</evidence>
<keyword evidence="6" id="KW-1185">Reference proteome</keyword>
<dbReference type="Gene3D" id="3.40.50.2000">
    <property type="entry name" value="Glycogen Phosphorylase B"/>
    <property type="match status" value="1"/>
</dbReference>
<comment type="similarity">
    <text evidence="1">Belongs to the UDP-glycosyltransferase family.</text>
</comment>
<evidence type="ECO:0000313" key="5">
    <source>
        <dbReference type="EMBL" id="KAK3925071.1"/>
    </source>
</evidence>
<dbReference type="PANTHER" id="PTHR48043">
    <property type="entry name" value="EG:EG0003.4 PROTEIN-RELATED"/>
    <property type="match status" value="1"/>
</dbReference>
<dbReference type="InterPro" id="IPR002213">
    <property type="entry name" value="UDP_glucos_trans"/>
</dbReference>
<dbReference type="GO" id="GO:0008194">
    <property type="term" value="F:UDP-glycosyltransferase activity"/>
    <property type="evidence" value="ECO:0007669"/>
    <property type="project" value="InterPro"/>
</dbReference>
<gene>
    <name evidence="5" type="ORF">KUF71_013340</name>
</gene>
<dbReference type="CDD" id="cd03784">
    <property type="entry name" value="GT1_Gtf-like"/>
    <property type="match status" value="1"/>
</dbReference>
<evidence type="ECO:0000256" key="1">
    <source>
        <dbReference type="ARBA" id="ARBA00009995"/>
    </source>
</evidence>
<accession>A0AAE1LLW0</accession>
<evidence type="ECO:0000256" key="4">
    <source>
        <dbReference type="SAM" id="Phobius"/>
    </source>
</evidence>
<dbReference type="Pfam" id="PF00201">
    <property type="entry name" value="UDPGT"/>
    <property type="match status" value="1"/>
</dbReference>
<protein>
    <submittedName>
        <fullName evidence="5">UDP-glucuronosyltransferase 2B7</fullName>
    </submittedName>
</protein>
<dbReference type="AlphaFoldDB" id="A0AAE1LLW0"/>
<organism evidence="5 6">
    <name type="scientific">Frankliniella fusca</name>
    <dbReference type="NCBI Taxonomy" id="407009"/>
    <lineage>
        <taxon>Eukaryota</taxon>
        <taxon>Metazoa</taxon>
        <taxon>Ecdysozoa</taxon>
        <taxon>Arthropoda</taxon>
        <taxon>Hexapoda</taxon>
        <taxon>Insecta</taxon>
        <taxon>Pterygota</taxon>
        <taxon>Neoptera</taxon>
        <taxon>Paraneoptera</taxon>
        <taxon>Thysanoptera</taxon>
        <taxon>Terebrantia</taxon>
        <taxon>Thripoidea</taxon>
        <taxon>Thripidae</taxon>
        <taxon>Frankliniella</taxon>
    </lineage>
</organism>
<dbReference type="SUPFAM" id="SSF53756">
    <property type="entry name" value="UDP-Glycosyltransferase/glycogen phosphorylase"/>
    <property type="match status" value="1"/>
</dbReference>
<dbReference type="InterPro" id="IPR050271">
    <property type="entry name" value="UDP-glycosyltransferase"/>
</dbReference>
<reference evidence="5" key="1">
    <citation type="submission" date="2021-07" db="EMBL/GenBank/DDBJ databases">
        <authorList>
            <person name="Catto M.A."/>
            <person name="Jacobson A."/>
            <person name="Kennedy G."/>
            <person name="Labadie P."/>
            <person name="Hunt B.G."/>
            <person name="Srinivasan R."/>
        </authorList>
    </citation>
    <scope>NUCLEOTIDE SEQUENCE</scope>
    <source>
        <strain evidence="5">PL_HMW_Pooled</strain>
        <tissue evidence="5">Head</tissue>
    </source>
</reference>
<keyword evidence="3" id="KW-0808">Transferase</keyword>
<evidence type="ECO:0000256" key="2">
    <source>
        <dbReference type="ARBA" id="ARBA00022676"/>
    </source>
</evidence>
<feature type="transmembrane region" description="Helical" evidence="4">
    <location>
        <begin position="458"/>
        <end position="482"/>
    </location>
</feature>
<keyword evidence="2" id="KW-0328">Glycosyltransferase</keyword>
<keyword evidence="4" id="KW-0812">Transmembrane</keyword>
<dbReference type="Proteomes" id="UP001219518">
    <property type="component" value="Unassembled WGS sequence"/>
</dbReference>
<name>A0AAE1LLW0_9NEOP</name>
<comment type="caution">
    <text evidence="5">The sequence shown here is derived from an EMBL/GenBank/DDBJ whole genome shotgun (WGS) entry which is preliminary data.</text>
</comment>
<dbReference type="FunFam" id="3.40.50.2000:FF:000021">
    <property type="entry name" value="UDP-glucuronosyltransferase"/>
    <property type="match status" value="1"/>
</dbReference>
<keyword evidence="4" id="KW-0472">Membrane</keyword>
<keyword evidence="4" id="KW-1133">Transmembrane helix</keyword>
<evidence type="ECO:0000313" key="6">
    <source>
        <dbReference type="Proteomes" id="UP001219518"/>
    </source>
</evidence>
<reference evidence="5" key="2">
    <citation type="journal article" date="2023" name="BMC Genomics">
        <title>Pest status, molecular evolution, and epigenetic factors derived from the genome assembly of Frankliniella fusca, a thysanopteran phytovirus vector.</title>
        <authorList>
            <person name="Catto M.A."/>
            <person name="Labadie P.E."/>
            <person name="Jacobson A.L."/>
            <person name="Kennedy G.G."/>
            <person name="Srinivasan R."/>
            <person name="Hunt B.G."/>
        </authorList>
    </citation>
    <scope>NUCLEOTIDE SEQUENCE</scope>
    <source>
        <strain evidence="5">PL_HMW_Pooled</strain>
    </source>
</reference>
<dbReference type="EMBL" id="JAHWGI010001215">
    <property type="protein sequence ID" value="KAK3925071.1"/>
    <property type="molecule type" value="Genomic_DNA"/>
</dbReference>
<proteinExistence type="inferred from homology"/>